<dbReference type="AlphaFoldDB" id="A0A318H5N6"/>
<comment type="similarity">
    <text evidence="1">Belongs to the LysR transcriptional regulatory family.</text>
</comment>
<dbReference type="FunFam" id="1.10.10.10:FF:000001">
    <property type="entry name" value="LysR family transcriptional regulator"/>
    <property type="match status" value="1"/>
</dbReference>
<evidence type="ECO:0000256" key="4">
    <source>
        <dbReference type="ARBA" id="ARBA00023163"/>
    </source>
</evidence>
<feature type="domain" description="HTH lysR-type" evidence="5">
    <location>
        <begin position="1"/>
        <end position="58"/>
    </location>
</feature>
<dbReference type="PANTHER" id="PTHR30126">
    <property type="entry name" value="HTH-TYPE TRANSCRIPTIONAL REGULATOR"/>
    <property type="match status" value="1"/>
</dbReference>
<protein>
    <submittedName>
        <fullName evidence="6">LysR family transcriptional regulator</fullName>
    </submittedName>
</protein>
<keyword evidence="4" id="KW-0804">Transcription</keyword>
<reference evidence="6 7" key="1">
    <citation type="submission" date="2018-05" db="EMBL/GenBank/DDBJ databases">
        <title>Genomic Encyclopedia of Type Strains, Phase IV (KMG-IV): sequencing the most valuable type-strain genomes for metagenomic binning, comparative biology and taxonomic classification.</title>
        <authorList>
            <person name="Goeker M."/>
        </authorList>
    </citation>
    <scope>NUCLEOTIDE SEQUENCE [LARGE SCALE GENOMIC DNA]</scope>
    <source>
        <strain evidence="6 7">DSM 566</strain>
    </source>
</reference>
<dbReference type="CDD" id="cd08442">
    <property type="entry name" value="PBP2_YofA_SoxR_like"/>
    <property type="match status" value="1"/>
</dbReference>
<dbReference type="InterPro" id="IPR005119">
    <property type="entry name" value="LysR_subst-bd"/>
</dbReference>
<evidence type="ECO:0000256" key="2">
    <source>
        <dbReference type="ARBA" id="ARBA00023015"/>
    </source>
</evidence>
<dbReference type="SUPFAM" id="SSF53850">
    <property type="entry name" value="Periplasmic binding protein-like II"/>
    <property type="match status" value="1"/>
</dbReference>
<dbReference type="GO" id="GO:0000976">
    <property type="term" value="F:transcription cis-regulatory region binding"/>
    <property type="evidence" value="ECO:0007669"/>
    <property type="project" value="TreeGrafter"/>
</dbReference>
<dbReference type="Pfam" id="PF00126">
    <property type="entry name" value="HTH_1"/>
    <property type="match status" value="1"/>
</dbReference>
<dbReference type="PRINTS" id="PR00039">
    <property type="entry name" value="HTHLYSR"/>
</dbReference>
<sequence length="297" mass="31731">MDLDDLHIFRTVVREGGVTRAAERLHRVQSNVTTRVQQLEAALGVVLFHREGRRLVLAPAGHLLLGYADRLLDLAEQARAAMHGSEPRGRLRLGSMESTAAARLPGSLARFHVAHPKVQLELRTAPTAALIADVLDGRLDAALVCAPVDTERLDVLPLWQEELVLIAPATQGPMRSARELQTRTLLTFGAGCAYRLRLESWLAAEGVTPERIVEMGSYHAILGCVAAGMGMALVPRVLLSADPQAVLSVHPLGRADHAVATTVLVHRRGAGMPALQALADQLVADTQVVATVSGGTA</sequence>
<dbReference type="Pfam" id="PF03466">
    <property type="entry name" value="LysR_substrate"/>
    <property type="match status" value="1"/>
</dbReference>
<dbReference type="SUPFAM" id="SSF46785">
    <property type="entry name" value="Winged helix' DNA-binding domain"/>
    <property type="match status" value="1"/>
</dbReference>
<accession>A0A318H5N6</accession>
<dbReference type="GO" id="GO:0003700">
    <property type="term" value="F:DNA-binding transcription factor activity"/>
    <property type="evidence" value="ECO:0007669"/>
    <property type="project" value="InterPro"/>
</dbReference>
<dbReference type="Gene3D" id="1.10.10.10">
    <property type="entry name" value="Winged helix-like DNA-binding domain superfamily/Winged helix DNA-binding domain"/>
    <property type="match status" value="1"/>
</dbReference>
<dbReference type="PANTHER" id="PTHR30126:SF40">
    <property type="entry name" value="HTH-TYPE TRANSCRIPTIONAL REGULATOR GLTR"/>
    <property type="match status" value="1"/>
</dbReference>
<dbReference type="InterPro" id="IPR000847">
    <property type="entry name" value="LysR_HTH_N"/>
</dbReference>
<keyword evidence="7" id="KW-1185">Reference proteome</keyword>
<evidence type="ECO:0000313" key="7">
    <source>
        <dbReference type="Proteomes" id="UP000247811"/>
    </source>
</evidence>
<keyword evidence="2" id="KW-0805">Transcription regulation</keyword>
<dbReference type="EMBL" id="QJJS01000001">
    <property type="protein sequence ID" value="PXW99277.1"/>
    <property type="molecule type" value="Genomic_DNA"/>
</dbReference>
<dbReference type="InterPro" id="IPR036390">
    <property type="entry name" value="WH_DNA-bd_sf"/>
</dbReference>
<evidence type="ECO:0000313" key="6">
    <source>
        <dbReference type="EMBL" id="PXW99277.1"/>
    </source>
</evidence>
<dbReference type="InterPro" id="IPR036388">
    <property type="entry name" value="WH-like_DNA-bd_sf"/>
</dbReference>
<dbReference type="OrthoDB" id="464481at2"/>
<comment type="caution">
    <text evidence="6">The sequence shown here is derived from an EMBL/GenBank/DDBJ whole genome shotgun (WGS) entry which is preliminary data.</text>
</comment>
<dbReference type="Gene3D" id="3.40.190.290">
    <property type="match status" value="1"/>
</dbReference>
<keyword evidence="3" id="KW-0238">DNA-binding</keyword>
<organism evidence="6 7">
    <name type="scientific">Sphaerotilus hippei</name>
    <dbReference type="NCBI Taxonomy" id="744406"/>
    <lineage>
        <taxon>Bacteria</taxon>
        <taxon>Pseudomonadati</taxon>
        <taxon>Pseudomonadota</taxon>
        <taxon>Betaproteobacteria</taxon>
        <taxon>Burkholderiales</taxon>
        <taxon>Sphaerotilaceae</taxon>
        <taxon>Sphaerotilus</taxon>
    </lineage>
</organism>
<proteinExistence type="inferred from homology"/>
<evidence type="ECO:0000259" key="5">
    <source>
        <dbReference type="PROSITE" id="PS50931"/>
    </source>
</evidence>
<dbReference type="RefSeq" id="WP_110398868.1">
    <property type="nucleotide sequence ID" value="NZ_QJJS01000001.1"/>
</dbReference>
<gene>
    <name evidence="6" type="ORF">C7444_101106</name>
</gene>
<name>A0A318H5N6_9BURK</name>
<evidence type="ECO:0000256" key="1">
    <source>
        <dbReference type="ARBA" id="ARBA00009437"/>
    </source>
</evidence>
<dbReference type="PROSITE" id="PS50931">
    <property type="entry name" value="HTH_LYSR"/>
    <property type="match status" value="1"/>
</dbReference>
<dbReference type="Proteomes" id="UP000247811">
    <property type="component" value="Unassembled WGS sequence"/>
</dbReference>
<evidence type="ECO:0000256" key="3">
    <source>
        <dbReference type="ARBA" id="ARBA00023125"/>
    </source>
</evidence>